<protein>
    <submittedName>
        <fullName evidence="2">Por secretion system C-terminal sorting domain-containing protein</fullName>
    </submittedName>
</protein>
<dbReference type="Gene3D" id="2.60.40.10">
    <property type="entry name" value="Immunoglobulins"/>
    <property type="match status" value="2"/>
</dbReference>
<keyword evidence="1" id="KW-0732">Signal</keyword>
<dbReference type="InterPro" id="IPR026444">
    <property type="entry name" value="Secre_tail"/>
</dbReference>
<dbReference type="AlphaFoldDB" id="A0A1G9GY66"/>
<dbReference type="NCBIfam" id="TIGR04183">
    <property type="entry name" value="Por_Secre_tail"/>
    <property type="match status" value="1"/>
</dbReference>
<proteinExistence type="predicted"/>
<feature type="chain" id="PRO_5011735996" evidence="1">
    <location>
        <begin position="24"/>
        <end position="416"/>
    </location>
</feature>
<accession>A0A1G9GY66</accession>
<dbReference type="InterPro" id="IPR013783">
    <property type="entry name" value="Ig-like_fold"/>
</dbReference>
<reference evidence="2 3" key="1">
    <citation type="submission" date="2016-10" db="EMBL/GenBank/DDBJ databases">
        <authorList>
            <person name="de Groot N.N."/>
        </authorList>
    </citation>
    <scope>NUCLEOTIDE SEQUENCE [LARGE SCALE GENOMIC DNA]</scope>
    <source>
        <strain evidence="2 3">DSM 25186</strain>
    </source>
</reference>
<organism evidence="2 3">
    <name type="scientific">Catalinimonas alkaloidigena</name>
    <dbReference type="NCBI Taxonomy" id="1075417"/>
    <lineage>
        <taxon>Bacteria</taxon>
        <taxon>Pseudomonadati</taxon>
        <taxon>Bacteroidota</taxon>
        <taxon>Cytophagia</taxon>
        <taxon>Cytophagales</taxon>
        <taxon>Catalimonadaceae</taxon>
        <taxon>Catalinimonas</taxon>
    </lineage>
</organism>
<keyword evidence="3" id="KW-1185">Reference proteome</keyword>
<dbReference type="OrthoDB" id="966171at2"/>
<dbReference type="Proteomes" id="UP000198510">
    <property type="component" value="Unassembled WGS sequence"/>
</dbReference>
<feature type="signal peptide" evidence="1">
    <location>
        <begin position="1"/>
        <end position="23"/>
    </location>
</feature>
<sequence>MTMRYGYFLLLSFFLLTGTAVRAQSTFDVSVEQSVQHDTLYLDFFVRKTSGTDFVLGSANFAVQLSADQLDVARKFLVETSVGPWDSRTMPGSYNALSVGGKGFVNVSIFQKTSGNGAGRAITSTKQRIARVGVPVLSPCGINHITWLQGPMALFDFAGNDIKAQAQLVAPASLDLKKTFSVPTVVSSNTTICAGTTALLTAQGKGSFQWFRNGVAIEGATAAELIAETTGDYAVQASLCDTSLRSTSVHLDVVEPQAGAITQLGDTLVADQGLAYQWYLDGQPIAGAMAQTWVPTANGVYNVEVTSLCGTTQSEPYDYYTTPVAETPAAFRFEVYPNPYQVATSIHYQLPKAGPVLIEVYNATGVKVATLVDKALPAGAHTTDFGAAAYGQGSGYYLIRFTYEGATATYRALEIR</sequence>
<dbReference type="EMBL" id="FNFO01000004">
    <property type="protein sequence ID" value="SDL05609.1"/>
    <property type="molecule type" value="Genomic_DNA"/>
</dbReference>
<name>A0A1G9GY66_9BACT</name>
<evidence type="ECO:0000313" key="3">
    <source>
        <dbReference type="Proteomes" id="UP000198510"/>
    </source>
</evidence>
<evidence type="ECO:0000313" key="2">
    <source>
        <dbReference type="EMBL" id="SDL05609.1"/>
    </source>
</evidence>
<evidence type="ECO:0000256" key="1">
    <source>
        <dbReference type="SAM" id="SignalP"/>
    </source>
</evidence>
<gene>
    <name evidence="2" type="ORF">SAMN05421823_104255</name>
</gene>
<dbReference type="STRING" id="1075417.SAMN05421823_104255"/>